<dbReference type="Proteomes" id="UP000469159">
    <property type="component" value="Unassembled WGS sequence"/>
</dbReference>
<evidence type="ECO:0000313" key="3">
    <source>
        <dbReference type="Proteomes" id="UP000469159"/>
    </source>
</evidence>
<accession>A0A6I4UXQ9</accession>
<keyword evidence="3" id="KW-1185">Reference proteome</keyword>
<protein>
    <submittedName>
        <fullName evidence="2">Uncharacterized protein</fullName>
    </submittedName>
</protein>
<feature type="region of interest" description="Disordered" evidence="1">
    <location>
        <begin position="22"/>
        <end position="58"/>
    </location>
</feature>
<name>A0A6I4UXQ9_9SPHN</name>
<dbReference type="AlphaFoldDB" id="A0A6I4UXQ9"/>
<organism evidence="2 3">
    <name type="scientific">Croceibacterium soli</name>
    <dbReference type="NCBI Taxonomy" id="1739690"/>
    <lineage>
        <taxon>Bacteria</taxon>
        <taxon>Pseudomonadati</taxon>
        <taxon>Pseudomonadota</taxon>
        <taxon>Alphaproteobacteria</taxon>
        <taxon>Sphingomonadales</taxon>
        <taxon>Erythrobacteraceae</taxon>
        <taxon>Croceibacterium</taxon>
    </lineage>
</organism>
<reference evidence="2 3" key="1">
    <citation type="submission" date="2019-12" db="EMBL/GenBank/DDBJ databases">
        <title>Genomic-based taxomic classification of the family Erythrobacteraceae.</title>
        <authorList>
            <person name="Xu L."/>
        </authorList>
    </citation>
    <scope>NUCLEOTIDE SEQUENCE [LARGE SCALE GENOMIC DNA]</scope>
    <source>
        <strain evidence="2 3">MCCC 1K02066</strain>
    </source>
</reference>
<dbReference type="RefSeq" id="WP_160747593.1">
    <property type="nucleotide sequence ID" value="NZ_WTYK01000010.1"/>
</dbReference>
<evidence type="ECO:0000313" key="2">
    <source>
        <dbReference type="EMBL" id="MXP42734.1"/>
    </source>
</evidence>
<gene>
    <name evidence="2" type="ORF">GRI75_13895</name>
</gene>
<sequence>MLLKLAALGALGYAGYKYLEKNQGGSAMPRRTEDAPRLAGGPLSSDARLQHTPDAPAM</sequence>
<proteinExistence type="predicted"/>
<evidence type="ECO:0000256" key="1">
    <source>
        <dbReference type="SAM" id="MobiDB-lite"/>
    </source>
</evidence>
<dbReference type="EMBL" id="WTYK01000010">
    <property type="protein sequence ID" value="MXP42734.1"/>
    <property type="molecule type" value="Genomic_DNA"/>
</dbReference>
<comment type="caution">
    <text evidence="2">The sequence shown here is derived from an EMBL/GenBank/DDBJ whole genome shotgun (WGS) entry which is preliminary data.</text>
</comment>